<dbReference type="PANTHER" id="PTHR21661:SF39">
    <property type="entry name" value="HYDROLASE, PUTATIVE (AFU_ORTHOLOGUE AFUA_3G08960)-RELATED"/>
    <property type="match status" value="1"/>
</dbReference>
<evidence type="ECO:0000313" key="5">
    <source>
        <dbReference type="EMBL" id="KAE8146618.1"/>
    </source>
</evidence>
<dbReference type="GO" id="GO:0097176">
    <property type="term" value="P:epoxide metabolic process"/>
    <property type="evidence" value="ECO:0007669"/>
    <property type="project" value="TreeGrafter"/>
</dbReference>
<feature type="active site" description="Proton donor" evidence="3">
    <location>
        <position position="312"/>
    </location>
</feature>
<name>A0A5N6TJS5_ASPAV</name>
<dbReference type="InterPro" id="IPR029058">
    <property type="entry name" value="AB_hydrolase_fold"/>
</dbReference>
<sequence>MASAFNKIPPGTKINPSPFNVNISDEQLEELQLLVKLSKVAPPTFEGLQPDRKYGITTEWLVNAKEAWKTFDWRSVERHINSFPHFTYEIEGLDVHFVALFSEKQDATPILFIHGWPGIFLEFLPILSLIREIYTPATLPYHFIVPSLPGYTFSSGPPLDKDFGTQDAARVLNQVMVNLGFEGGYVAQGGDVGAKIGRILAVDHDACKAVHLNVCFTSQPDNVPDSAVTEVEKRNLARWDWFRTFGMGYYVEHGTRTSTIGNAISTNPVALLAWIGEKFLDWPDGPLPLHVILESVSLYWFTETFPRSIYSYREAFPPPKIMQTLDPRWYIHKPFGFSYFPMELLPAPRAWIEATGNLVFYREHDKGGHFAALERPQDLLDDVLAFSEQV</sequence>
<gene>
    <name evidence="5" type="ORF">BDV25DRAFT_162114</name>
</gene>
<proteinExistence type="inferred from homology"/>
<accession>A0A5N6TJS5</accession>
<dbReference type="EMBL" id="ML742251">
    <property type="protein sequence ID" value="KAE8146618.1"/>
    <property type="molecule type" value="Genomic_DNA"/>
</dbReference>
<dbReference type="PIRSF" id="PIRSF001112">
    <property type="entry name" value="Epoxide_hydrolase"/>
    <property type="match status" value="1"/>
</dbReference>
<dbReference type="OrthoDB" id="7130006at2759"/>
<keyword evidence="6" id="KW-1185">Reference proteome</keyword>
<dbReference type="Proteomes" id="UP000325780">
    <property type="component" value="Unassembled WGS sequence"/>
</dbReference>
<feature type="active site" description="Proton acceptor" evidence="3">
    <location>
        <position position="369"/>
    </location>
</feature>
<dbReference type="InterPro" id="IPR016292">
    <property type="entry name" value="Epoxide_hydrolase"/>
</dbReference>
<feature type="active site" description="Nucleophile" evidence="3">
    <location>
        <position position="191"/>
    </location>
</feature>
<evidence type="ECO:0000259" key="4">
    <source>
        <dbReference type="Pfam" id="PF06441"/>
    </source>
</evidence>
<evidence type="ECO:0000256" key="3">
    <source>
        <dbReference type="PIRSR" id="PIRSR001112-1"/>
    </source>
</evidence>
<reference evidence="5 6" key="1">
    <citation type="submission" date="2019-04" db="EMBL/GenBank/DDBJ databases">
        <title>Friends and foes A comparative genomics study of 23 Aspergillus species from section Flavi.</title>
        <authorList>
            <consortium name="DOE Joint Genome Institute"/>
            <person name="Kjaerbolling I."/>
            <person name="Vesth T."/>
            <person name="Frisvad J.C."/>
            <person name="Nybo J.L."/>
            <person name="Theobald S."/>
            <person name="Kildgaard S."/>
            <person name="Isbrandt T."/>
            <person name="Kuo A."/>
            <person name="Sato A."/>
            <person name="Lyhne E.K."/>
            <person name="Kogle M.E."/>
            <person name="Wiebenga A."/>
            <person name="Kun R.S."/>
            <person name="Lubbers R.J."/>
            <person name="Makela M.R."/>
            <person name="Barry K."/>
            <person name="Chovatia M."/>
            <person name="Clum A."/>
            <person name="Daum C."/>
            <person name="Haridas S."/>
            <person name="He G."/>
            <person name="LaButti K."/>
            <person name="Lipzen A."/>
            <person name="Mondo S."/>
            <person name="Riley R."/>
            <person name="Salamov A."/>
            <person name="Simmons B.A."/>
            <person name="Magnuson J.K."/>
            <person name="Henrissat B."/>
            <person name="Mortensen U.H."/>
            <person name="Larsen T.O."/>
            <person name="Devries R.P."/>
            <person name="Grigoriev I.V."/>
            <person name="Machida M."/>
            <person name="Baker S.E."/>
            <person name="Andersen M.R."/>
        </authorList>
    </citation>
    <scope>NUCLEOTIDE SEQUENCE [LARGE SCALE GENOMIC DNA]</scope>
    <source>
        <strain evidence="5 6">IBT 18842</strain>
    </source>
</reference>
<dbReference type="PRINTS" id="PR00412">
    <property type="entry name" value="EPOXHYDRLASE"/>
</dbReference>
<protein>
    <submittedName>
        <fullName evidence="5">Alpha/beta-hydrolase</fullName>
    </submittedName>
</protein>
<evidence type="ECO:0000256" key="2">
    <source>
        <dbReference type="ARBA" id="ARBA00022801"/>
    </source>
</evidence>
<dbReference type="AlphaFoldDB" id="A0A5N6TJS5"/>
<feature type="domain" description="Epoxide hydrolase N-terminal" evidence="4">
    <location>
        <begin position="17"/>
        <end position="123"/>
    </location>
</feature>
<keyword evidence="2 5" id="KW-0378">Hydrolase</keyword>
<organism evidence="5 6">
    <name type="scientific">Aspergillus avenaceus</name>
    <dbReference type="NCBI Taxonomy" id="36643"/>
    <lineage>
        <taxon>Eukaryota</taxon>
        <taxon>Fungi</taxon>
        <taxon>Dikarya</taxon>
        <taxon>Ascomycota</taxon>
        <taxon>Pezizomycotina</taxon>
        <taxon>Eurotiomycetes</taxon>
        <taxon>Eurotiomycetidae</taxon>
        <taxon>Eurotiales</taxon>
        <taxon>Aspergillaceae</taxon>
        <taxon>Aspergillus</taxon>
        <taxon>Aspergillus subgen. Circumdati</taxon>
    </lineage>
</organism>
<dbReference type="Pfam" id="PF06441">
    <property type="entry name" value="EHN"/>
    <property type="match status" value="1"/>
</dbReference>
<dbReference type="SUPFAM" id="SSF53474">
    <property type="entry name" value="alpha/beta-Hydrolases"/>
    <property type="match status" value="1"/>
</dbReference>
<comment type="similarity">
    <text evidence="1">Belongs to the peptidase S33 family.</text>
</comment>
<dbReference type="GO" id="GO:0004301">
    <property type="term" value="F:epoxide hydrolase activity"/>
    <property type="evidence" value="ECO:0007669"/>
    <property type="project" value="TreeGrafter"/>
</dbReference>
<evidence type="ECO:0000313" key="6">
    <source>
        <dbReference type="Proteomes" id="UP000325780"/>
    </source>
</evidence>
<evidence type="ECO:0000256" key="1">
    <source>
        <dbReference type="ARBA" id="ARBA00010088"/>
    </source>
</evidence>
<dbReference type="InterPro" id="IPR000639">
    <property type="entry name" value="Epox_hydrolase-like"/>
</dbReference>
<dbReference type="PANTHER" id="PTHR21661">
    <property type="entry name" value="EPOXIDE HYDROLASE 1-RELATED"/>
    <property type="match status" value="1"/>
</dbReference>
<dbReference type="InterPro" id="IPR010497">
    <property type="entry name" value="Epoxide_hydro_N"/>
</dbReference>
<dbReference type="Gene3D" id="3.40.50.1820">
    <property type="entry name" value="alpha/beta hydrolase"/>
    <property type="match status" value="1"/>
</dbReference>